<proteinExistence type="predicted"/>
<dbReference type="SUPFAM" id="SSF54171">
    <property type="entry name" value="DNA-binding domain"/>
    <property type="match status" value="1"/>
</dbReference>
<comment type="caution">
    <text evidence="2">The sequence shown here is derived from an EMBL/GenBank/DDBJ whole genome shotgun (WGS) entry which is preliminary data.</text>
</comment>
<name>A0ABC9U9B4_ENTAS</name>
<feature type="domain" description="HNH nuclease" evidence="1">
    <location>
        <begin position="63"/>
        <end position="108"/>
    </location>
</feature>
<dbReference type="Gene3D" id="3.90.75.20">
    <property type="match status" value="1"/>
</dbReference>
<dbReference type="InterPro" id="IPR044925">
    <property type="entry name" value="His-Me_finger_sf"/>
</dbReference>
<dbReference type="Pfam" id="PF13392">
    <property type="entry name" value="HNH_3"/>
    <property type="match status" value="1"/>
</dbReference>
<evidence type="ECO:0000313" key="3">
    <source>
        <dbReference type="Proteomes" id="UP000017391"/>
    </source>
</evidence>
<dbReference type="InterPro" id="IPR016177">
    <property type="entry name" value="DNA-bd_dom_sf"/>
</dbReference>
<evidence type="ECO:0000313" key="2">
    <source>
        <dbReference type="EMBL" id="ESM31207.1"/>
    </source>
</evidence>
<dbReference type="EMBL" id="AYIP01000011">
    <property type="protein sequence ID" value="ESM31207.1"/>
    <property type="molecule type" value="Genomic_DNA"/>
</dbReference>
<reference evidence="3" key="1">
    <citation type="submission" date="2013-09" db="EMBL/GenBank/DDBJ databases">
        <title>The Genome Sequence of Enterobacter cloacae BWH 31.</title>
        <authorList>
            <consortium name="The Broad Institute Genomics Platform"/>
            <consortium name="The Broad Institute Genome Sequencing Center for Infectious Disease"/>
            <person name="Murphy C."/>
            <person name="Cosimi L."/>
            <person name="Cerqueira G."/>
            <person name="Feldgarden M."/>
            <person name="Hung D."/>
            <person name="Onderdonk A.B."/>
            <person name="Ferraro M.J."/>
            <person name="Hooper D."/>
            <person name="Dekker J."/>
            <person name="O'Brien T."/>
            <person name="Huang S."/>
            <person name="Quan V."/>
            <person name="Ernst C."/>
            <person name="Delaney M."/>
            <person name="DuBois A."/>
            <person name="Young S.K."/>
            <person name="Zeng Q."/>
            <person name="Gargeya S."/>
            <person name="Fitzgerald M."/>
            <person name="Abouelleil A."/>
            <person name="Alvarado L."/>
            <person name="Berlin A.M."/>
            <person name="Chapman S.B."/>
            <person name="Gainer-Dewar J."/>
            <person name="Goldberg J."/>
            <person name="Gnerre S."/>
            <person name="Griggs A."/>
            <person name="Gujja S."/>
            <person name="Hansen M."/>
            <person name="Howarth C."/>
            <person name="Imamovic A."/>
            <person name="Ireland A."/>
            <person name="Larimer J."/>
            <person name="McCowan C."/>
            <person name="Murphy C."/>
            <person name="Pearson M."/>
            <person name="Poon T.W."/>
            <person name="Priest M."/>
            <person name="Roberts A."/>
            <person name="Saif S."/>
            <person name="Shea T."/>
            <person name="Sykes S."/>
            <person name="Wortman J."/>
            <person name="Nusbaum C."/>
            <person name="Birren B."/>
        </authorList>
    </citation>
    <scope>NUCLEOTIDE SEQUENCE [LARGE SCALE GENOMIC DNA]</scope>
    <source>
        <strain evidence="3">BWH 31</strain>
    </source>
</reference>
<dbReference type="SUPFAM" id="SSF54060">
    <property type="entry name" value="His-Me finger endonucleases"/>
    <property type="match status" value="1"/>
</dbReference>
<gene>
    <name evidence="2" type="ORF">L402_03509</name>
</gene>
<organism evidence="2 3">
    <name type="scientific">Enterobacter asburiae</name>
    <dbReference type="NCBI Taxonomy" id="61645"/>
    <lineage>
        <taxon>Bacteria</taxon>
        <taxon>Pseudomonadati</taxon>
        <taxon>Pseudomonadota</taxon>
        <taxon>Gammaproteobacteria</taxon>
        <taxon>Enterobacterales</taxon>
        <taxon>Enterobacteriaceae</taxon>
        <taxon>Enterobacter</taxon>
        <taxon>Enterobacter cloacae complex</taxon>
    </lineage>
</organism>
<dbReference type="Proteomes" id="UP000017391">
    <property type="component" value="Unassembled WGS sequence"/>
</dbReference>
<dbReference type="AlphaFoldDB" id="A0ABC9U9B4"/>
<protein>
    <recommendedName>
        <fullName evidence="1">HNH nuclease domain-containing protein</fullName>
    </recommendedName>
</protein>
<dbReference type="Gene3D" id="1.20.5.2050">
    <property type="match status" value="1"/>
</dbReference>
<dbReference type="InterPro" id="IPR003615">
    <property type="entry name" value="HNH_nuc"/>
</dbReference>
<evidence type="ECO:0000259" key="1">
    <source>
        <dbReference type="Pfam" id="PF13392"/>
    </source>
</evidence>
<sequence>MIQSSTRDFSICEVDMNWSDYFEYRDGKLFWRHSHRGPVKAGDEVKNRDGKGYVRVVLHQKFYLAHRIIYEIHHGAIPAGYQVDHIDGERLNNNIENLRLATNSINQRNRRKSSKNTSGVTGVCFDKNTGKWVARLCKKHLGKFVNFEDACTARAEALRSHEGFTSRHGE</sequence>
<accession>A0ABC9U9B4</accession>